<dbReference type="InParanoid" id="A0A0G4ESE1"/>
<dbReference type="VEuPathDB" id="CryptoDB:Vbra_12972"/>
<sequence length="176" mass="19656">MPPIRTPAAAALRQTLMSRGIEVPDVYKDSREAYVLKYQRLRREHPAECKAFLESVRGTQEGKDMKNMNYDVESYSRQKAAATPTTACPSSKKILVVPVSTWGEGDNGWYASALTQWDIAHWERDGRLWMVTWAPPKEACCCVELGRGAIRGMRMAGAHLAAAGDEIARVTKSLFH</sequence>
<dbReference type="PhylomeDB" id="A0A0G4ESE1"/>
<dbReference type="Proteomes" id="UP000041254">
    <property type="component" value="Unassembled WGS sequence"/>
</dbReference>
<dbReference type="AlphaFoldDB" id="A0A0G4ESE1"/>
<proteinExistence type="predicted"/>
<evidence type="ECO:0000313" key="2">
    <source>
        <dbReference type="Proteomes" id="UP000041254"/>
    </source>
</evidence>
<accession>A0A0G4ESE1</accession>
<reference evidence="1 2" key="1">
    <citation type="submission" date="2014-11" db="EMBL/GenBank/DDBJ databases">
        <authorList>
            <person name="Zhu J."/>
            <person name="Qi W."/>
            <person name="Song R."/>
        </authorList>
    </citation>
    <scope>NUCLEOTIDE SEQUENCE [LARGE SCALE GENOMIC DNA]</scope>
</reference>
<protein>
    <submittedName>
        <fullName evidence="1">Uncharacterized protein</fullName>
    </submittedName>
</protein>
<organism evidence="1 2">
    <name type="scientific">Vitrella brassicaformis (strain CCMP3155)</name>
    <dbReference type="NCBI Taxonomy" id="1169540"/>
    <lineage>
        <taxon>Eukaryota</taxon>
        <taxon>Sar</taxon>
        <taxon>Alveolata</taxon>
        <taxon>Colpodellida</taxon>
        <taxon>Vitrellaceae</taxon>
        <taxon>Vitrella</taxon>
    </lineage>
</organism>
<keyword evidence="2" id="KW-1185">Reference proteome</keyword>
<gene>
    <name evidence="1" type="ORF">Vbra_12972</name>
</gene>
<dbReference type="EMBL" id="CDMY01000300">
    <property type="protein sequence ID" value="CEM00837.1"/>
    <property type="molecule type" value="Genomic_DNA"/>
</dbReference>
<name>A0A0G4ESE1_VITBC</name>
<evidence type="ECO:0000313" key="1">
    <source>
        <dbReference type="EMBL" id="CEM00837.1"/>
    </source>
</evidence>